<comment type="caution">
    <text evidence="1">Lacks conserved residue(s) required for the propagation of feature annotation.</text>
</comment>
<keyword evidence="1" id="KW-0949">S-adenosyl-L-methionine</keyword>
<dbReference type="OrthoDB" id="3191794at2"/>
<gene>
    <name evidence="1" type="primary">rsmJ</name>
    <name evidence="2" type="ORF">DFR34_12923</name>
</gene>
<dbReference type="GO" id="GO:0005737">
    <property type="term" value="C:cytoplasm"/>
    <property type="evidence" value="ECO:0007669"/>
    <property type="project" value="UniProtKB-SubCell"/>
</dbReference>
<keyword evidence="1" id="KW-0698">rRNA processing</keyword>
<dbReference type="SUPFAM" id="SSF53335">
    <property type="entry name" value="S-adenosyl-L-methionine-dependent methyltransferases"/>
    <property type="match status" value="1"/>
</dbReference>
<dbReference type="Proteomes" id="UP000247555">
    <property type="component" value="Unassembled WGS sequence"/>
</dbReference>
<dbReference type="InterPro" id="IPR007536">
    <property type="entry name" value="16SrRNA_methylTrfase_J"/>
</dbReference>
<dbReference type="EC" id="2.1.1.242" evidence="1"/>
<dbReference type="PANTHER" id="PTHR36112">
    <property type="entry name" value="RIBOSOMAL RNA SMALL SUBUNIT METHYLTRANSFERASE J"/>
    <property type="match status" value="1"/>
</dbReference>
<comment type="similarity">
    <text evidence="1">Belongs to the methyltransferase superfamily. RsmJ family.</text>
</comment>
<comment type="subcellular location">
    <subcellularLocation>
        <location evidence="1">Cytoplasm</location>
    </subcellularLocation>
</comment>
<evidence type="ECO:0000256" key="1">
    <source>
        <dbReference type="HAMAP-Rule" id="MF_01523"/>
    </source>
</evidence>
<dbReference type="RefSeq" id="WP_110391983.1">
    <property type="nucleotide sequence ID" value="NZ_QJKI01000029.1"/>
</dbReference>
<dbReference type="GO" id="GO:0008990">
    <property type="term" value="F:rRNA (guanine-N2-)-methyltransferase activity"/>
    <property type="evidence" value="ECO:0007669"/>
    <property type="project" value="UniProtKB-UniRule"/>
</dbReference>
<dbReference type="HAMAP" id="MF_01523">
    <property type="entry name" value="16SrRNA_methyltr_J"/>
    <property type="match status" value="1"/>
</dbReference>
<feature type="binding site" evidence="1">
    <location>
        <begin position="120"/>
        <end position="121"/>
    </location>
    <ligand>
        <name>S-adenosyl-L-methionine</name>
        <dbReference type="ChEBI" id="CHEBI:59789"/>
    </ligand>
</feature>
<dbReference type="Pfam" id="PF04445">
    <property type="entry name" value="SAM_MT"/>
    <property type="match status" value="1"/>
</dbReference>
<sequence>MPPATGLFCAAPDRLPDAQALAARFALPLLSARPTAGYWLELDEVRLSLLNPDKHGPVYAEFVEGAAAHRRQFGGGRGQPVAKAIGMKGQASRDVVDATAGLGRDAFVLASLGCAVRLVERSPVAAALLADALARAHAHPDTADIAARMTVIHADASDWLASLAPEARPQVVFVDPMFPDTGNKAAAKKDMQAFQEVIGGDDDSPRLLAAALAAARERVVVKRPRLGADVAGPPPTSRQVGKSTRFDVYSVKAMPAGPR</sequence>
<keyword evidence="1 2" id="KW-0808">Transferase</keyword>
<keyword evidence="1 2" id="KW-0489">Methyltransferase</keyword>
<organism evidence="2 3">
    <name type="scientific">Rivihabitans pingtungensis</name>
    <dbReference type="NCBI Taxonomy" id="1054498"/>
    <lineage>
        <taxon>Bacteria</taxon>
        <taxon>Pseudomonadati</taxon>
        <taxon>Pseudomonadota</taxon>
        <taxon>Betaproteobacteria</taxon>
        <taxon>Neisseriales</taxon>
        <taxon>Aquaspirillaceae</taxon>
        <taxon>Rivihabitans</taxon>
    </lineage>
</organism>
<accession>A0A318KDE6</accession>
<evidence type="ECO:0000313" key="3">
    <source>
        <dbReference type="Proteomes" id="UP000247555"/>
    </source>
</evidence>
<dbReference type="InterPro" id="IPR029063">
    <property type="entry name" value="SAM-dependent_MTases_sf"/>
</dbReference>
<feature type="binding site" evidence="1">
    <location>
        <begin position="104"/>
        <end position="105"/>
    </location>
    <ligand>
        <name>S-adenosyl-L-methionine</name>
        <dbReference type="ChEBI" id="CHEBI:59789"/>
    </ligand>
</feature>
<comment type="caution">
    <text evidence="2">The sequence shown here is derived from an EMBL/GenBank/DDBJ whole genome shotgun (WGS) entry which is preliminary data.</text>
</comment>
<reference evidence="2 3" key="1">
    <citation type="submission" date="2018-05" db="EMBL/GenBank/DDBJ databases">
        <title>Genomic Encyclopedia of Type Strains, Phase IV (KMG-IV): sequencing the most valuable type-strain genomes for metagenomic binning, comparative biology and taxonomic classification.</title>
        <authorList>
            <person name="Goeker M."/>
        </authorList>
    </citation>
    <scope>NUCLEOTIDE SEQUENCE [LARGE SCALE GENOMIC DNA]</scope>
    <source>
        <strain evidence="2 3">DSM 29661</strain>
    </source>
</reference>
<keyword evidence="3" id="KW-1185">Reference proteome</keyword>
<dbReference type="PANTHER" id="PTHR36112:SF1">
    <property type="entry name" value="RIBOSOMAL RNA SMALL SUBUNIT METHYLTRANSFERASE J"/>
    <property type="match status" value="1"/>
</dbReference>
<dbReference type="Gene3D" id="3.40.50.150">
    <property type="entry name" value="Vaccinia Virus protein VP39"/>
    <property type="match status" value="1"/>
</dbReference>
<dbReference type="EMBL" id="QJKI01000029">
    <property type="protein sequence ID" value="PXX74687.1"/>
    <property type="molecule type" value="Genomic_DNA"/>
</dbReference>
<comment type="catalytic activity">
    <reaction evidence="1">
        <text>guanosine(1516) in 16S rRNA + S-adenosyl-L-methionine = N(2)-methylguanosine(1516) in 16S rRNA + S-adenosyl-L-homocysteine + H(+)</text>
        <dbReference type="Rhea" id="RHEA:43220"/>
        <dbReference type="Rhea" id="RHEA-COMP:10412"/>
        <dbReference type="Rhea" id="RHEA-COMP:10413"/>
        <dbReference type="ChEBI" id="CHEBI:15378"/>
        <dbReference type="ChEBI" id="CHEBI:57856"/>
        <dbReference type="ChEBI" id="CHEBI:59789"/>
        <dbReference type="ChEBI" id="CHEBI:74269"/>
        <dbReference type="ChEBI" id="CHEBI:74481"/>
        <dbReference type="EC" id="2.1.1.242"/>
    </reaction>
</comment>
<name>A0A318KDE6_9NEIS</name>
<evidence type="ECO:0000313" key="2">
    <source>
        <dbReference type="EMBL" id="PXX74687.1"/>
    </source>
</evidence>
<dbReference type="AlphaFoldDB" id="A0A318KDE6"/>
<feature type="binding site" evidence="1">
    <location>
        <position position="175"/>
    </location>
    <ligand>
        <name>S-adenosyl-L-methionine</name>
        <dbReference type="ChEBI" id="CHEBI:59789"/>
    </ligand>
</feature>
<keyword evidence="1" id="KW-0963">Cytoplasm</keyword>
<protein>
    <recommendedName>
        <fullName evidence="1">Ribosomal RNA small subunit methyltransferase J</fullName>
        <ecNumber evidence="1">2.1.1.242</ecNumber>
    </recommendedName>
    <alternativeName>
        <fullName evidence="1">16S rRNA m2G1516 methyltransferase</fullName>
    </alternativeName>
    <alternativeName>
        <fullName evidence="1">rRNA (guanine-N(2)-)-methyltransferase</fullName>
    </alternativeName>
</protein>
<proteinExistence type="inferred from homology"/>
<comment type="function">
    <text evidence="1">Specifically methylates the guanosine in position 1516 of 16S rRNA.</text>
</comment>